<dbReference type="GO" id="GO:0045944">
    <property type="term" value="P:positive regulation of transcription by RNA polymerase II"/>
    <property type="evidence" value="ECO:0007669"/>
    <property type="project" value="TreeGrafter"/>
</dbReference>
<comment type="subcellular location">
    <subcellularLocation>
        <location evidence="1">Nucleus</location>
    </subcellularLocation>
</comment>
<evidence type="ECO:0000259" key="5">
    <source>
        <dbReference type="Pfam" id="PF18115"/>
    </source>
</evidence>
<dbReference type="GO" id="GO:0000077">
    <property type="term" value="P:DNA damage checkpoint signaling"/>
    <property type="evidence" value="ECO:0007669"/>
    <property type="project" value="TreeGrafter"/>
</dbReference>
<feature type="compositionally biased region" description="Polar residues" evidence="4">
    <location>
        <begin position="230"/>
        <end position="242"/>
    </location>
</feature>
<feature type="compositionally biased region" description="Pro residues" evidence="4">
    <location>
        <begin position="186"/>
        <end position="200"/>
    </location>
</feature>
<dbReference type="Proteomes" id="UP000663846">
    <property type="component" value="Unassembled WGS sequence"/>
</dbReference>
<dbReference type="InterPro" id="IPR047249">
    <property type="entry name" value="BRCT_p53bp1-like_rpt1"/>
</dbReference>
<feature type="compositionally biased region" description="Polar residues" evidence="4">
    <location>
        <begin position="205"/>
        <end position="221"/>
    </location>
</feature>
<dbReference type="CDD" id="cd17724">
    <property type="entry name" value="BRCT_p53bp1_rpt2"/>
    <property type="match status" value="1"/>
</dbReference>
<feature type="compositionally biased region" description="Polar residues" evidence="4">
    <location>
        <begin position="292"/>
        <end position="309"/>
    </location>
</feature>
<evidence type="ECO:0000313" key="7">
    <source>
        <dbReference type="Proteomes" id="UP000663846"/>
    </source>
</evidence>
<evidence type="ECO:0000256" key="4">
    <source>
        <dbReference type="SAM" id="MobiDB-lite"/>
    </source>
</evidence>
<keyword evidence="3" id="KW-0539">Nucleus</keyword>
<dbReference type="InterPro" id="IPR036420">
    <property type="entry name" value="BRCT_dom_sf"/>
</dbReference>
<accession>A0A8H2XV02</accession>
<dbReference type="SUPFAM" id="SSF52113">
    <property type="entry name" value="BRCT domain"/>
    <property type="match status" value="1"/>
</dbReference>
<dbReference type="AlphaFoldDB" id="A0A8H2XV02"/>
<feature type="region of interest" description="Disordered" evidence="4">
    <location>
        <begin position="886"/>
        <end position="907"/>
    </location>
</feature>
<feature type="compositionally biased region" description="Acidic residues" evidence="4">
    <location>
        <begin position="611"/>
        <end position="631"/>
    </location>
</feature>
<dbReference type="InterPro" id="IPR041297">
    <property type="entry name" value="Crb2_Tudor"/>
</dbReference>
<sequence>MVTAAGLDTVTDMNLEEISTEESLFLADLSNVSQDESQRINTQTRAAVYWAANKGVSSQQVKELYQIAHSPEPQQNPHPSPPSSSHPTGLRLPESGPPDENGAHADAESARTASCRKRNAPPRPISMPLPQSATHDSTHKRTMTDDGDYWYRTSADVLHALGPEASSTPPRSQSRSQSQSQKQAKPKPPIQSPPASPPRVPGTGLVQQFSQLSTSETSQECGTVLVPGSSDESNNQPGTTQIVEYPFEHLTRTNTSDPRFDQTASQPRLIPSNELFFQQSQSPPFNAHQRPRSPTSSPSLGGRPSNPSLGASPRRMFSNMNKGGGSSPPASSAMPTQDPDLNSQTMDMDIGLDETGEGGSLDTQGTAPTQLDPSQLKYISATPVSPDGPTEVGQSQETPPTGLEESDSGNGSGTQPAQIVTQPTQLVTQSDGDMEIRNPELERVSRTSPPPITPFRLGESSRTVLDDSTTNHPISPRRAFTTPPTHPNSNLYRVDRSRKSIFAPPVRTRPDAQRPLPPLNTGPATLQSTQNRWDAKRAEEEEREARMAEAAVVQLPPRTPSPRRRKAPPTTTGIGTQDVLTESTPFVSGRTGTRTPKLSSPFSPKKMNMSDDPDEDGEDDPLTELEMDDLEPSNLIISVPHRGSSLPLEAGRMARQEAKQREKDIQEQSEGGHESEDDETPQRATKPNKRVPAARRRRGRARGRGRGVTNTPRTPHEAQSEPKSPIRTTSTGKKRARRDMPREKSPAPAKRHKVKASSISATPVPSSSVGTRVLAWWSGGNYFFGTIMSEESKGRWEIGFDDGTSNKVPLTRIRRATLKMGDTIQVTDDGSVVDATVIGVANWVTKRKVRVSMVHDGKEIRKEVESRVISITTKIVTKSWGDRTFEEGLPAPSTKRKGTVSQDGATSRAGSKLAGYAFVLTLKAEDVGVGEKELEGWKAKLRTKIEGHGGVVVDEWDELFSIRGRTDANGWYAEEMALHYVGGISRPDVCKVFLLSGRVGTTPKYLMALALGVPCLSYKWVDEFLQDDTSRWMDALLPRGMSDFYQTEISQVVDPQLQSTTDMVQTLLESNVTRKPFKGSSVLCIFKRAKKIQPEGIDKGKFYSRVACVMGASTVHLVPDIDINSLILPRPILEYDYVVCENATTLQTVKSTIGAAGRSTEWVKQCIIMGRAVPHVKSE</sequence>
<dbReference type="Gene3D" id="2.30.30.140">
    <property type="match status" value="1"/>
</dbReference>
<feature type="region of interest" description="Disordered" evidence="4">
    <location>
        <begin position="161"/>
        <end position="265"/>
    </location>
</feature>
<comment type="caution">
    <text evidence="6">The sequence shown here is derived from an EMBL/GenBank/DDBJ whole genome shotgun (WGS) entry which is preliminary data.</text>
</comment>
<feature type="compositionally biased region" description="Low complexity" evidence="4">
    <location>
        <begin position="165"/>
        <end position="183"/>
    </location>
</feature>
<feature type="compositionally biased region" description="Polar residues" evidence="4">
    <location>
        <begin position="460"/>
        <end position="473"/>
    </location>
</feature>
<evidence type="ECO:0000256" key="3">
    <source>
        <dbReference type="ARBA" id="ARBA00023242"/>
    </source>
</evidence>
<feature type="compositionally biased region" description="Polar residues" evidence="4">
    <location>
        <begin position="569"/>
        <end position="602"/>
    </location>
</feature>
<evidence type="ECO:0000256" key="2">
    <source>
        <dbReference type="ARBA" id="ARBA00022763"/>
    </source>
</evidence>
<name>A0A8H2XV02_9AGAM</name>
<evidence type="ECO:0000313" key="6">
    <source>
        <dbReference type="EMBL" id="CAE6434252.1"/>
    </source>
</evidence>
<feature type="compositionally biased region" description="Polar residues" evidence="4">
    <location>
        <begin position="252"/>
        <end position="265"/>
    </location>
</feature>
<feature type="compositionally biased region" description="Basic and acidic residues" evidence="4">
    <location>
        <begin position="533"/>
        <end position="547"/>
    </location>
</feature>
<dbReference type="CDD" id="cd20395">
    <property type="entry name" value="Tudor_SpCrb2-like_rpt1"/>
    <property type="match status" value="1"/>
</dbReference>
<dbReference type="GO" id="GO:0042393">
    <property type="term" value="F:histone binding"/>
    <property type="evidence" value="ECO:0007669"/>
    <property type="project" value="TreeGrafter"/>
</dbReference>
<gene>
    <name evidence="6" type="ORF">RDB_LOCUS112934</name>
</gene>
<feature type="domain" description="DNA repair protein Crb2 Tudor" evidence="5">
    <location>
        <begin position="771"/>
        <end position="815"/>
    </location>
</feature>
<feature type="region of interest" description="Disordered" evidence="4">
    <location>
        <begin position="278"/>
        <end position="765"/>
    </location>
</feature>
<dbReference type="CDD" id="cd17745">
    <property type="entry name" value="BRCT_p53bp1_rpt1"/>
    <property type="match status" value="1"/>
</dbReference>
<keyword evidence="2" id="KW-0227">DNA damage</keyword>
<reference evidence="6" key="1">
    <citation type="submission" date="2021-01" db="EMBL/GenBank/DDBJ databases">
        <authorList>
            <person name="Kaushik A."/>
        </authorList>
    </citation>
    <scope>NUCLEOTIDE SEQUENCE</scope>
    <source>
        <strain evidence="6">AG1-1C</strain>
    </source>
</reference>
<dbReference type="Pfam" id="PF18115">
    <property type="entry name" value="Tudor_3"/>
    <property type="match status" value="1"/>
</dbReference>
<feature type="compositionally biased region" description="Basic and acidic residues" evidence="4">
    <location>
        <begin position="652"/>
        <end position="674"/>
    </location>
</feature>
<dbReference type="EMBL" id="CAJMWS010000329">
    <property type="protein sequence ID" value="CAE6434252.1"/>
    <property type="molecule type" value="Genomic_DNA"/>
</dbReference>
<feature type="compositionally biased region" description="Pro residues" evidence="4">
    <location>
        <begin position="74"/>
        <end position="84"/>
    </location>
</feature>
<proteinExistence type="predicted"/>
<organism evidence="6 7">
    <name type="scientific">Rhizoctonia solani</name>
    <dbReference type="NCBI Taxonomy" id="456999"/>
    <lineage>
        <taxon>Eukaryota</taxon>
        <taxon>Fungi</taxon>
        <taxon>Dikarya</taxon>
        <taxon>Basidiomycota</taxon>
        <taxon>Agaricomycotina</taxon>
        <taxon>Agaricomycetes</taxon>
        <taxon>Cantharellales</taxon>
        <taxon>Ceratobasidiaceae</taxon>
        <taxon>Rhizoctonia</taxon>
    </lineage>
</organism>
<feature type="compositionally biased region" description="Basic and acidic residues" evidence="4">
    <location>
        <begin position="434"/>
        <end position="445"/>
    </location>
</feature>
<feature type="compositionally biased region" description="Low complexity" evidence="4">
    <location>
        <begin position="756"/>
        <end position="765"/>
    </location>
</feature>
<feature type="compositionally biased region" description="Polar residues" evidence="4">
    <location>
        <begin position="522"/>
        <end position="532"/>
    </location>
</feature>
<dbReference type="PANTHER" id="PTHR15321:SF3">
    <property type="entry name" value="TP53-BINDING PROTEIN 1"/>
    <property type="match status" value="1"/>
</dbReference>
<protein>
    <recommendedName>
        <fullName evidence="5">DNA repair protein Crb2 Tudor domain-containing protein</fullName>
    </recommendedName>
</protein>
<dbReference type="SUPFAM" id="SSF63748">
    <property type="entry name" value="Tudor/PWWP/MBT"/>
    <property type="match status" value="1"/>
</dbReference>
<feature type="compositionally biased region" description="Basic residues" evidence="4">
    <location>
        <begin position="686"/>
        <end position="705"/>
    </location>
</feature>
<feature type="compositionally biased region" description="Polar residues" evidence="4">
    <location>
        <begin position="413"/>
        <end position="431"/>
    </location>
</feature>
<dbReference type="PANTHER" id="PTHR15321">
    <property type="entry name" value="TUMOR SUPPRESSOR P53-BINDING PROTEIN 1"/>
    <property type="match status" value="1"/>
</dbReference>
<evidence type="ECO:0000256" key="1">
    <source>
        <dbReference type="ARBA" id="ARBA00004123"/>
    </source>
</evidence>
<feature type="region of interest" description="Disordered" evidence="4">
    <location>
        <begin position="70"/>
        <end position="146"/>
    </location>
</feature>
<dbReference type="GO" id="GO:0005634">
    <property type="term" value="C:nucleus"/>
    <property type="evidence" value="ECO:0007669"/>
    <property type="project" value="UniProtKB-SubCell"/>
</dbReference>
<dbReference type="InterPro" id="IPR047250">
    <property type="entry name" value="BRCT_p53bp1-like_rpt2"/>
</dbReference>
<feature type="compositionally biased region" description="Polar residues" evidence="4">
    <location>
        <begin position="361"/>
        <end position="373"/>
    </location>
</feature>
<dbReference type="Gene3D" id="3.40.50.10190">
    <property type="entry name" value="BRCT domain"/>
    <property type="match status" value="1"/>
</dbReference>
<dbReference type="InterPro" id="IPR047252">
    <property type="entry name" value="TP53BP1-like"/>
</dbReference>